<organism evidence="16 17">
    <name type="scientific">Rhipicephalus sanguineus</name>
    <name type="common">Brown dog tick</name>
    <name type="synonym">Ixodes sanguineus</name>
    <dbReference type="NCBI Taxonomy" id="34632"/>
    <lineage>
        <taxon>Eukaryota</taxon>
        <taxon>Metazoa</taxon>
        <taxon>Ecdysozoa</taxon>
        <taxon>Arthropoda</taxon>
        <taxon>Chelicerata</taxon>
        <taxon>Arachnida</taxon>
        <taxon>Acari</taxon>
        <taxon>Parasitiformes</taxon>
        <taxon>Ixodida</taxon>
        <taxon>Ixodoidea</taxon>
        <taxon>Ixodidae</taxon>
        <taxon>Rhipicephalinae</taxon>
        <taxon>Rhipicephalus</taxon>
        <taxon>Rhipicephalus</taxon>
    </lineage>
</organism>
<evidence type="ECO:0000313" key="16">
    <source>
        <dbReference type="EMBL" id="KAH7968683.1"/>
    </source>
</evidence>
<keyword evidence="7 11" id="KW-0496">Mitochondrion</keyword>
<dbReference type="VEuPathDB" id="VectorBase:RSAN_046972"/>
<evidence type="ECO:0000256" key="1">
    <source>
        <dbReference type="ARBA" id="ARBA00004123"/>
    </source>
</evidence>
<keyword evidence="8 11" id="KW-0472">Membrane</keyword>
<evidence type="ECO:0000259" key="14">
    <source>
        <dbReference type="Pfam" id="PF05644"/>
    </source>
</evidence>
<accession>A0A9D4T3Q4</accession>
<reference evidence="16" key="2">
    <citation type="submission" date="2021-09" db="EMBL/GenBank/DDBJ databases">
        <authorList>
            <person name="Jia N."/>
            <person name="Wang J."/>
            <person name="Shi W."/>
            <person name="Du L."/>
            <person name="Sun Y."/>
            <person name="Zhan W."/>
            <person name="Jiang J."/>
            <person name="Wang Q."/>
            <person name="Zhang B."/>
            <person name="Ji P."/>
            <person name="Sakyi L.B."/>
            <person name="Cui X."/>
            <person name="Yuan T."/>
            <person name="Jiang B."/>
            <person name="Yang W."/>
            <person name="Lam T.T.-Y."/>
            <person name="Chang Q."/>
            <person name="Ding S."/>
            <person name="Wang X."/>
            <person name="Zhu J."/>
            <person name="Ruan X."/>
            <person name="Zhao L."/>
            <person name="Wei J."/>
            <person name="Que T."/>
            <person name="Du C."/>
            <person name="Cheng J."/>
            <person name="Dai P."/>
            <person name="Han X."/>
            <person name="Huang E."/>
            <person name="Gao Y."/>
            <person name="Liu J."/>
            <person name="Shao H."/>
            <person name="Ye R."/>
            <person name="Li L."/>
            <person name="Wei W."/>
            <person name="Wang X."/>
            <person name="Wang C."/>
            <person name="Huo Q."/>
            <person name="Li W."/>
            <person name="Guo W."/>
            <person name="Chen H."/>
            <person name="Chen S."/>
            <person name="Zhou L."/>
            <person name="Zhou L."/>
            <person name="Ni X."/>
            <person name="Tian J."/>
            <person name="Zhou Y."/>
            <person name="Sheng Y."/>
            <person name="Liu T."/>
            <person name="Pan Y."/>
            <person name="Xia L."/>
            <person name="Li J."/>
            <person name="Zhao F."/>
            <person name="Cao W."/>
        </authorList>
    </citation>
    <scope>NUCLEOTIDE SEQUENCE</scope>
    <source>
        <strain evidence="16">Rsan-2018</strain>
        <tissue evidence="16">Larvae</tissue>
    </source>
</reference>
<evidence type="ECO:0000259" key="15">
    <source>
        <dbReference type="Pfam" id="PF24245"/>
    </source>
</evidence>
<dbReference type="Pfam" id="PF05644">
    <property type="entry name" value="Miff"/>
    <property type="match status" value="2"/>
</dbReference>
<comment type="caution">
    <text evidence="16">The sequence shown here is derived from an EMBL/GenBank/DDBJ whole genome shotgun (WGS) entry which is preliminary data.</text>
</comment>
<evidence type="ECO:0000256" key="4">
    <source>
        <dbReference type="ARBA" id="ARBA00022787"/>
    </source>
</evidence>
<feature type="region of interest" description="Disordered" evidence="13">
    <location>
        <begin position="1"/>
        <end position="27"/>
    </location>
</feature>
<dbReference type="GO" id="GO:0005634">
    <property type="term" value="C:nucleus"/>
    <property type="evidence" value="ECO:0007669"/>
    <property type="project" value="UniProtKB-SubCell"/>
</dbReference>
<evidence type="ECO:0000313" key="17">
    <source>
        <dbReference type="Proteomes" id="UP000821837"/>
    </source>
</evidence>
<evidence type="ECO:0000256" key="9">
    <source>
        <dbReference type="ARBA" id="ARBA00023140"/>
    </source>
</evidence>
<proteinExistence type="inferred from homology"/>
<evidence type="ECO:0000256" key="12">
    <source>
        <dbReference type="SAM" id="Coils"/>
    </source>
</evidence>
<keyword evidence="5 11" id="KW-1133">Transmembrane helix</keyword>
<evidence type="ECO:0000256" key="6">
    <source>
        <dbReference type="ARBA" id="ARBA00023054"/>
    </source>
</evidence>
<feature type="domain" description="Mff-like" evidence="14">
    <location>
        <begin position="157"/>
        <end position="279"/>
    </location>
</feature>
<keyword evidence="6 12" id="KW-0175">Coiled coil</keyword>
<evidence type="ECO:0000256" key="10">
    <source>
        <dbReference type="ARBA" id="ARBA00023242"/>
    </source>
</evidence>
<keyword evidence="9 11" id="KW-0576">Peroxisome</keyword>
<dbReference type="PANTHER" id="PTHR16501">
    <property type="entry name" value="TRANSPORT AND GOLGI ORGANIZATION PROTEIN 11"/>
    <property type="match status" value="1"/>
</dbReference>
<keyword evidence="17" id="KW-1185">Reference proteome</keyword>
<dbReference type="Proteomes" id="UP000821837">
    <property type="component" value="Unassembled WGS sequence"/>
</dbReference>
<dbReference type="Pfam" id="PF24245">
    <property type="entry name" value="INO80F"/>
    <property type="match status" value="1"/>
</dbReference>
<evidence type="ECO:0000256" key="13">
    <source>
        <dbReference type="SAM" id="MobiDB-lite"/>
    </source>
</evidence>
<dbReference type="GO" id="GO:0000266">
    <property type="term" value="P:mitochondrial fission"/>
    <property type="evidence" value="ECO:0007669"/>
    <property type="project" value="UniProtKB-UniRule"/>
</dbReference>
<comment type="similarity">
    <text evidence="2 11">Belongs to the Tango11 family.</text>
</comment>
<dbReference type="AlphaFoldDB" id="A0A9D4T3Q4"/>
<feature type="domain" description="Mff-like" evidence="14">
    <location>
        <begin position="311"/>
        <end position="362"/>
    </location>
</feature>
<dbReference type="VEuPathDB" id="VectorBase:RSAN_055886"/>
<dbReference type="GO" id="GO:0090141">
    <property type="term" value="P:positive regulation of mitochondrial fission"/>
    <property type="evidence" value="ECO:0007669"/>
    <property type="project" value="UniProtKB-UniRule"/>
</dbReference>
<dbReference type="GO" id="GO:0090314">
    <property type="term" value="P:positive regulation of protein targeting to membrane"/>
    <property type="evidence" value="ECO:0007669"/>
    <property type="project" value="UniProtKB-UniRule"/>
</dbReference>
<dbReference type="InterPro" id="IPR008518">
    <property type="entry name" value="Mff/Tango-11"/>
</dbReference>
<dbReference type="EMBL" id="JABSTV010001248">
    <property type="protein sequence ID" value="KAH7968683.1"/>
    <property type="molecule type" value="Genomic_DNA"/>
</dbReference>
<keyword evidence="4 11" id="KW-1000">Mitochondrion outer membrane</keyword>
<keyword evidence="10" id="KW-0539">Nucleus</keyword>
<evidence type="ECO:0000256" key="3">
    <source>
        <dbReference type="ARBA" id="ARBA00022692"/>
    </source>
</evidence>
<feature type="coiled-coil region" evidence="12">
    <location>
        <begin position="63"/>
        <end position="90"/>
    </location>
</feature>
<evidence type="ECO:0000256" key="2">
    <source>
        <dbReference type="ARBA" id="ARBA00009806"/>
    </source>
</evidence>
<evidence type="ECO:0000256" key="5">
    <source>
        <dbReference type="ARBA" id="ARBA00022989"/>
    </source>
</evidence>
<name>A0A9D4T3Q4_RHISA</name>
<evidence type="ECO:0000256" key="8">
    <source>
        <dbReference type="ARBA" id="ARBA00023136"/>
    </source>
</evidence>
<feature type="domain" description="INO80 complex subunit F" evidence="15">
    <location>
        <begin position="31"/>
        <end position="77"/>
    </location>
</feature>
<dbReference type="InterPro" id="IPR039433">
    <property type="entry name" value="Mff-like_dom"/>
</dbReference>
<dbReference type="GO" id="GO:0005741">
    <property type="term" value="C:mitochondrial outer membrane"/>
    <property type="evidence" value="ECO:0007669"/>
    <property type="project" value="UniProtKB-SubCell"/>
</dbReference>
<sequence>MDNGESTSTSNGNASEASTATPKPSANAEPYCEKYYSLLKRYNAIQKQNYHLMYRIQRVKKLTTRLTKEKRFLTQRLNNYKQEKQAAMSMTQYAMDDRQFRRIKQEPMDPQPHHAGNEYLCRKRKEKCIKTSLWFGCDPADRAQAMSSNPSPVHRFSGDYDAFYDPDFTAEISNKMRVPHRISVFERDDSEKDIDTLLGRDKINEEQALAMHVPDRILVRGGNQHIEGRDPLPEMRLEKSMEPQPEPILLSTPPRTLTLDMHAYPAVDAEDEAGDSAKSSLRDGCKFVSFNDLSGTWSVPTTPPGPLCVEDEVLALRKQIRNVSRRLIIIEQENQQRQQREIVLYSVGVLYFLLKGLMWLGRHW</sequence>
<dbReference type="InterPro" id="IPR056513">
    <property type="entry name" value="INO80F"/>
</dbReference>
<dbReference type="GO" id="GO:0005777">
    <property type="term" value="C:peroxisome"/>
    <property type="evidence" value="ECO:0007669"/>
    <property type="project" value="UniProtKB-SubCell"/>
</dbReference>
<dbReference type="PANTHER" id="PTHR16501:SF6">
    <property type="entry name" value="TRANSPORT AND GOLGI ORGANIZATION PROTEIN 11"/>
    <property type="match status" value="1"/>
</dbReference>
<comment type="function">
    <text evidence="11">Plays a role in mitochondrial and peroxisomal fission. Promotes the recruitment and association of the fission mediator dynamin-related protein 1 (DNM1L) to the mitochondrial surface.</text>
</comment>
<evidence type="ECO:0000256" key="11">
    <source>
        <dbReference type="RuleBase" id="RU368040"/>
    </source>
</evidence>
<feature type="compositionally biased region" description="Polar residues" evidence="13">
    <location>
        <begin position="1"/>
        <end position="24"/>
    </location>
</feature>
<keyword evidence="3 11" id="KW-0812">Transmembrane</keyword>
<protein>
    <recommendedName>
        <fullName evidence="11">Mitochondrial fission factor</fullName>
    </recommendedName>
</protein>
<feature type="transmembrane region" description="Helical" evidence="11">
    <location>
        <begin position="342"/>
        <end position="361"/>
    </location>
</feature>
<comment type="subcellular location">
    <subcellularLocation>
        <location evidence="11">Mitochondrion outer membrane</location>
        <topology evidence="11">Single-pass type IV membrane protein</topology>
    </subcellularLocation>
    <subcellularLocation>
        <location evidence="11">Peroxisome</location>
    </subcellularLocation>
    <subcellularLocation>
        <location evidence="1">Nucleus</location>
    </subcellularLocation>
</comment>
<evidence type="ECO:0000256" key="7">
    <source>
        <dbReference type="ARBA" id="ARBA00023128"/>
    </source>
</evidence>
<gene>
    <name evidence="16" type="ORF">HPB52_010650</name>
</gene>
<reference evidence="16" key="1">
    <citation type="journal article" date="2020" name="Cell">
        <title>Large-Scale Comparative Analyses of Tick Genomes Elucidate Their Genetic Diversity and Vector Capacities.</title>
        <authorList>
            <consortium name="Tick Genome and Microbiome Consortium (TIGMIC)"/>
            <person name="Jia N."/>
            <person name="Wang J."/>
            <person name="Shi W."/>
            <person name="Du L."/>
            <person name="Sun Y."/>
            <person name="Zhan W."/>
            <person name="Jiang J.F."/>
            <person name="Wang Q."/>
            <person name="Zhang B."/>
            <person name="Ji P."/>
            <person name="Bell-Sakyi L."/>
            <person name="Cui X.M."/>
            <person name="Yuan T.T."/>
            <person name="Jiang B.G."/>
            <person name="Yang W.F."/>
            <person name="Lam T.T."/>
            <person name="Chang Q.C."/>
            <person name="Ding S.J."/>
            <person name="Wang X.J."/>
            <person name="Zhu J.G."/>
            <person name="Ruan X.D."/>
            <person name="Zhao L."/>
            <person name="Wei J.T."/>
            <person name="Ye R.Z."/>
            <person name="Que T.C."/>
            <person name="Du C.H."/>
            <person name="Zhou Y.H."/>
            <person name="Cheng J.X."/>
            <person name="Dai P.F."/>
            <person name="Guo W.B."/>
            <person name="Han X.H."/>
            <person name="Huang E.J."/>
            <person name="Li L.F."/>
            <person name="Wei W."/>
            <person name="Gao Y.C."/>
            <person name="Liu J.Z."/>
            <person name="Shao H.Z."/>
            <person name="Wang X."/>
            <person name="Wang C.C."/>
            <person name="Yang T.C."/>
            <person name="Huo Q.B."/>
            <person name="Li W."/>
            <person name="Chen H.Y."/>
            <person name="Chen S.E."/>
            <person name="Zhou L.G."/>
            <person name="Ni X.B."/>
            <person name="Tian J.H."/>
            <person name="Sheng Y."/>
            <person name="Liu T."/>
            <person name="Pan Y.S."/>
            <person name="Xia L.Y."/>
            <person name="Li J."/>
            <person name="Zhao F."/>
            <person name="Cao W.C."/>
        </authorList>
    </citation>
    <scope>NUCLEOTIDE SEQUENCE</scope>
    <source>
        <strain evidence="16">Rsan-2018</strain>
    </source>
</reference>